<dbReference type="Pfam" id="PF17482">
    <property type="entry name" value="Phage_sheath_1C"/>
    <property type="match status" value="1"/>
</dbReference>
<evidence type="ECO:0000256" key="1">
    <source>
        <dbReference type="ARBA" id="ARBA00008005"/>
    </source>
</evidence>
<dbReference type="InterPro" id="IPR035089">
    <property type="entry name" value="Phage_sheath_subtilisin"/>
</dbReference>
<keyword evidence="5" id="KW-1185">Reference proteome</keyword>
<evidence type="ECO:0000313" key="5">
    <source>
        <dbReference type="Proteomes" id="UP000016426"/>
    </source>
</evidence>
<protein>
    <submittedName>
        <fullName evidence="4">Tail protein</fullName>
    </submittedName>
</protein>
<evidence type="ECO:0000259" key="2">
    <source>
        <dbReference type="Pfam" id="PF04984"/>
    </source>
</evidence>
<comment type="caution">
    <text evidence="4">The sequence shown here is derived from an EMBL/GenBank/DDBJ whole genome shotgun (WGS) entry which is preliminary data.</text>
</comment>
<gene>
    <name evidence="4" type="ORF">O166_06555</name>
</gene>
<feature type="domain" description="Tail sheath protein subtilisin-like" evidence="2">
    <location>
        <begin position="183"/>
        <end position="359"/>
    </location>
</feature>
<organism evidence="4 5">
    <name type="scientific">Pseudogulbenkiania ferrooxidans EGD-HP2</name>
    <dbReference type="NCBI Taxonomy" id="1388764"/>
    <lineage>
        <taxon>Bacteria</taxon>
        <taxon>Pseudomonadati</taxon>
        <taxon>Pseudomonadota</taxon>
        <taxon>Betaproteobacteria</taxon>
        <taxon>Neisseriales</taxon>
        <taxon>Chromobacteriaceae</taxon>
        <taxon>Pseudogulbenkiania</taxon>
    </lineage>
</organism>
<evidence type="ECO:0000259" key="3">
    <source>
        <dbReference type="Pfam" id="PF17482"/>
    </source>
</evidence>
<comment type="similarity">
    <text evidence="1">Belongs to the myoviridae tail sheath protein family.</text>
</comment>
<reference evidence="4 5" key="1">
    <citation type="journal article" date="2013" name="Genome Announc.">
        <title>Genome Sequence of the Pigment-Producing Bacterium Pseudogulbenkiania ferrooxidans, Isolated from Loktak Lake.</title>
        <authorList>
            <person name="Puranik S."/>
            <person name="Talkal R."/>
            <person name="Qureshi A."/>
            <person name="Khardenavis A."/>
            <person name="Kapley A."/>
            <person name="Purohit H.J."/>
        </authorList>
    </citation>
    <scope>NUCLEOTIDE SEQUENCE [LARGE SCALE GENOMIC DNA]</scope>
    <source>
        <strain evidence="4 5">EGD-HP2</strain>
    </source>
</reference>
<dbReference type="Proteomes" id="UP000016426">
    <property type="component" value="Unassembled WGS sequence"/>
</dbReference>
<dbReference type="InterPro" id="IPR020287">
    <property type="entry name" value="Tail_sheath_C"/>
</dbReference>
<dbReference type="PANTHER" id="PTHR35861:SF1">
    <property type="entry name" value="PHAGE TAIL SHEATH PROTEIN"/>
    <property type="match status" value="1"/>
</dbReference>
<dbReference type="RefSeq" id="WP_021476740.1">
    <property type="nucleotide sequence ID" value="NZ_AVPH01000212.1"/>
</dbReference>
<feature type="domain" description="Tail sheath protein C-terminal" evidence="3">
    <location>
        <begin position="369"/>
        <end position="459"/>
    </location>
</feature>
<accession>A0ABN0N7A1</accession>
<evidence type="ECO:0000313" key="4">
    <source>
        <dbReference type="EMBL" id="ERE07141.1"/>
    </source>
</evidence>
<dbReference type="EMBL" id="AVPH01000212">
    <property type="protein sequence ID" value="ERE07141.1"/>
    <property type="molecule type" value="Genomic_DNA"/>
</dbReference>
<dbReference type="PANTHER" id="PTHR35861">
    <property type="match status" value="1"/>
</dbReference>
<name>A0ABN0N7A1_9NEIS</name>
<proteinExistence type="inferred from homology"/>
<dbReference type="Gene3D" id="3.40.50.11780">
    <property type="match status" value="1"/>
</dbReference>
<dbReference type="InterPro" id="IPR052042">
    <property type="entry name" value="Tail_sheath_structural"/>
</dbReference>
<dbReference type="Pfam" id="PF04984">
    <property type="entry name" value="Phage_sheath_1"/>
    <property type="match status" value="1"/>
</dbReference>
<sequence>MAANYLHGVETVRIDRAARAVQVVKSAVIALIGCAPVGAINAATLCLSESDAAQFGPLLAGFNIPDTLDAIYDQGAGTVIVINVLDPARHASVVASESAAFDPATGRLKTARPAISGLVVKSGATNYVVGTDYTVNQVTGEVVRKASGSIAAGATVQLSYSYADPAKVTPADLIGAIDAVTGAKSGMKLLPDTYQRFGFFPKVLVAPGYASLPAISAELTAWAEKLGGKALLDAPIGTRRDQAVAMRGPTVANSPFNTSSRAAVLCYPHVRVYDEASDGTRLQPLSARLAGVIAAKDLERGYWWSPSNTEIKGIVGLELDLSARIDDSQSDVNLLNSVGIVTVFNSFGSGFRAWGNRNANYPVETGLTTFISVTRTQDIIDESIRYFSLQHMDKPFNQMLVDTIVESINQFLRKLQGDGAVLGGECWYDPARQTEAELANGHAVFSYKFTPPPPFERGTYESVLTGEYLATIKGA</sequence>